<dbReference type="PROSITE" id="PS51257">
    <property type="entry name" value="PROKAR_LIPOPROTEIN"/>
    <property type="match status" value="1"/>
</dbReference>
<sequence length="168" mass="18297">MTYRTHRSWTGLLLLSLVSSCAYPAQPATGSLCETSQTTYFSCQTARRRTISLCGALPSALQYRYGRPGQMELKFPDDAAQGARLFAFAHYSRYQAERTEIGFSRGDADYTLFDYTEQGRRTAGVQVTTTDGKAAEIRCAGSIQGAMAPLGKSLRCDPDSALNGGHCP</sequence>
<dbReference type="RefSeq" id="WP_189439945.1">
    <property type="nucleotide sequence ID" value="NZ_BMXT01000001.1"/>
</dbReference>
<evidence type="ECO:0008006" key="4">
    <source>
        <dbReference type="Google" id="ProtNLM"/>
    </source>
</evidence>
<proteinExistence type="predicted"/>
<evidence type="ECO:0000313" key="2">
    <source>
        <dbReference type="EMBL" id="GGY19066.1"/>
    </source>
</evidence>
<keyword evidence="1" id="KW-0732">Signal</keyword>
<evidence type="ECO:0000313" key="3">
    <source>
        <dbReference type="Proteomes" id="UP000621898"/>
    </source>
</evidence>
<keyword evidence="3" id="KW-1185">Reference proteome</keyword>
<comment type="caution">
    <text evidence="2">The sequence shown here is derived from an EMBL/GenBank/DDBJ whole genome shotgun (WGS) entry which is preliminary data.</text>
</comment>
<name>A0ABQ2ZM79_9GAMM</name>
<organism evidence="2 3">
    <name type="scientific">Rhodanobacter panaciterrae</name>
    <dbReference type="NCBI Taxonomy" id="490572"/>
    <lineage>
        <taxon>Bacteria</taxon>
        <taxon>Pseudomonadati</taxon>
        <taxon>Pseudomonadota</taxon>
        <taxon>Gammaproteobacteria</taxon>
        <taxon>Lysobacterales</taxon>
        <taxon>Rhodanobacteraceae</taxon>
        <taxon>Rhodanobacter</taxon>
    </lineage>
</organism>
<feature type="chain" id="PRO_5046262252" description="Lipoprotein" evidence="1">
    <location>
        <begin position="25"/>
        <end position="168"/>
    </location>
</feature>
<protein>
    <recommendedName>
        <fullName evidence="4">Lipoprotein</fullName>
    </recommendedName>
</protein>
<dbReference type="EMBL" id="BMXT01000001">
    <property type="protein sequence ID" value="GGY19066.1"/>
    <property type="molecule type" value="Genomic_DNA"/>
</dbReference>
<gene>
    <name evidence="2" type="ORF">GCM10008098_09060</name>
</gene>
<evidence type="ECO:0000256" key="1">
    <source>
        <dbReference type="SAM" id="SignalP"/>
    </source>
</evidence>
<accession>A0ABQ2ZM79</accession>
<dbReference type="Proteomes" id="UP000621898">
    <property type="component" value="Unassembled WGS sequence"/>
</dbReference>
<feature type="signal peptide" evidence="1">
    <location>
        <begin position="1"/>
        <end position="24"/>
    </location>
</feature>
<reference evidence="3" key="1">
    <citation type="journal article" date="2019" name="Int. J. Syst. Evol. Microbiol.">
        <title>The Global Catalogue of Microorganisms (GCM) 10K type strain sequencing project: providing services to taxonomists for standard genome sequencing and annotation.</title>
        <authorList>
            <consortium name="The Broad Institute Genomics Platform"/>
            <consortium name="The Broad Institute Genome Sequencing Center for Infectious Disease"/>
            <person name="Wu L."/>
            <person name="Ma J."/>
        </authorList>
    </citation>
    <scope>NUCLEOTIDE SEQUENCE [LARGE SCALE GENOMIC DNA]</scope>
    <source>
        <strain evidence="3">KCTC 22232</strain>
    </source>
</reference>